<feature type="region of interest" description="Disordered" evidence="5">
    <location>
        <begin position="352"/>
        <end position="374"/>
    </location>
</feature>
<proteinExistence type="inferred from homology"/>
<comment type="similarity">
    <text evidence="1">Belongs to the phosphatase and actin regulator family.</text>
</comment>
<feature type="region of interest" description="Disordered" evidence="5">
    <location>
        <begin position="236"/>
        <end position="256"/>
    </location>
</feature>
<feature type="repeat" description="RPEL" evidence="4">
    <location>
        <begin position="211"/>
        <end position="236"/>
    </location>
</feature>
<evidence type="ECO:0000256" key="4">
    <source>
        <dbReference type="PROSITE-ProRule" id="PRU00401"/>
    </source>
</evidence>
<keyword evidence="3" id="KW-0009">Actin-binding</keyword>
<feature type="compositionally biased region" description="Basic and acidic residues" evidence="5">
    <location>
        <begin position="236"/>
        <end position="249"/>
    </location>
</feature>
<dbReference type="InterPro" id="IPR004018">
    <property type="entry name" value="RPEL_repeat"/>
</dbReference>
<keyword evidence="7" id="KW-1185">Reference proteome</keyword>
<gene>
    <name evidence="6" type="ORF">MCOS_LOCUS1447</name>
</gene>
<dbReference type="Proteomes" id="UP000267029">
    <property type="component" value="Unassembled WGS sequence"/>
</dbReference>
<evidence type="ECO:0000256" key="1">
    <source>
        <dbReference type="ARBA" id="ARBA00009795"/>
    </source>
</evidence>
<dbReference type="OrthoDB" id="5563016at2759"/>
<evidence type="ECO:0000313" key="6">
    <source>
        <dbReference type="EMBL" id="VDD75444.1"/>
    </source>
</evidence>
<accession>A0A0R3U485</accession>
<dbReference type="EMBL" id="UXSR01000183">
    <property type="protein sequence ID" value="VDD75444.1"/>
    <property type="molecule type" value="Genomic_DNA"/>
</dbReference>
<evidence type="ECO:0000256" key="2">
    <source>
        <dbReference type="ARBA" id="ARBA00022737"/>
    </source>
</evidence>
<protein>
    <recommendedName>
        <fullName evidence="8">Phosphatase and actin regulator</fullName>
    </recommendedName>
</protein>
<organism evidence="6 7">
    <name type="scientific">Mesocestoides corti</name>
    <name type="common">Flatworm</name>
    <dbReference type="NCBI Taxonomy" id="53468"/>
    <lineage>
        <taxon>Eukaryota</taxon>
        <taxon>Metazoa</taxon>
        <taxon>Spiralia</taxon>
        <taxon>Lophotrochozoa</taxon>
        <taxon>Platyhelminthes</taxon>
        <taxon>Cestoda</taxon>
        <taxon>Eucestoda</taxon>
        <taxon>Cyclophyllidea</taxon>
        <taxon>Mesocestoididae</taxon>
        <taxon>Mesocestoides</taxon>
    </lineage>
</organism>
<dbReference type="PANTHER" id="PTHR12751">
    <property type="entry name" value="PHOSPHATASE AND ACTIN REGULATOR PHACTR"/>
    <property type="match status" value="1"/>
</dbReference>
<dbReference type="PROSITE" id="PS51073">
    <property type="entry name" value="RPEL"/>
    <property type="match status" value="1"/>
</dbReference>
<dbReference type="SMART" id="SM00707">
    <property type="entry name" value="RPEL"/>
    <property type="match status" value="3"/>
</dbReference>
<dbReference type="GO" id="GO:0030036">
    <property type="term" value="P:actin cytoskeleton organization"/>
    <property type="evidence" value="ECO:0007669"/>
    <property type="project" value="TreeGrafter"/>
</dbReference>
<keyword evidence="2" id="KW-0677">Repeat</keyword>
<feature type="region of interest" description="Disordered" evidence="5">
    <location>
        <begin position="1"/>
        <end position="67"/>
    </location>
</feature>
<evidence type="ECO:0000256" key="3">
    <source>
        <dbReference type="ARBA" id="ARBA00023203"/>
    </source>
</evidence>
<feature type="region of interest" description="Disordered" evidence="5">
    <location>
        <begin position="129"/>
        <end position="150"/>
    </location>
</feature>
<feature type="compositionally biased region" description="Low complexity" evidence="5">
    <location>
        <begin position="44"/>
        <end position="56"/>
    </location>
</feature>
<dbReference type="GO" id="GO:0003779">
    <property type="term" value="F:actin binding"/>
    <property type="evidence" value="ECO:0007669"/>
    <property type="project" value="UniProtKB-KW"/>
</dbReference>
<dbReference type="PANTHER" id="PTHR12751:SF18">
    <property type="entry name" value="PHOSPHATASE AND ACTIN REGULATOR 1"/>
    <property type="match status" value="1"/>
</dbReference>
<dbReference type="STRING" id="53468.A0A0R3U485"/>
<dbReference type="AlphaFoldDB" id="A0A0R3U485"/>
<dbReference type="Pfam" id="PF02755">
    <property type="entry name" value="RPEL"/>
    <property type="match status" value="1"/>
</dbReference>
<dbReference type="Gene3D" id="6.10.140.1750">
    <property type="match status" value="1"/>
</dbReference>
<reference evidence="6 7" key="1">
    <citation type="submission" date="2018-10" db="EMBL/GenBank/DDBJ databases">
        <authorList>
            <consortium name="Pathogen Informatics"/>
        </authorList>
    </citation>
    <scope>NUCLEOTIDE SEQUENCE [LARGE SCALE GENOMIC DNA]</scope>
</reference>
<evidence type="ECO:0000256" key="5">
    <source>
        <dbReference type="SAM" id="MobiDB-lite"/>
    </source>
</evidence>
<evidence type="ECO:0000313" key="7">
    <source>
        <dbReference type="Proteomes" id="UP000267029"/>
    </source>
</evidence>
<evidence type="ECO:0008006" key="8">
    <source>
        <dbReference type="Google" id="ProtNLM"/>
    </source>
</evidence>
<sequence>MHNFSPPSPGLTRLANGTAPPAPQPAFDLPDGNPSLPIQRPKFLPQQSTLPSTSPSVQNHTSPNGDTAADALALELKTRLANMWKLSPSSSPNRVEVTTGGVRPSSALRTVSELSARFSSGLSRARLATASADDSGESEDGVTPCCQRSAPNTPEELAVLRRTDSELWRQRALHLSVFLERRPSHQDLLAKNILSRRTPQMQAELRAKIEVSLERQLSQRPTAVELEQKNILHLGTEESRRKEKEEKRRTLSRKVRSPAGPFYPPLALNKPRVFFILQLSFRPTVEELKNRRIIRFNDYVEVTEAVAYDRRADKPWTRLTPKDKADIRKELNEFKSKEMDVHEDSRQFTRYVSPPLRSPQCTRHTPPTHAHTHTDRTPAIFYTNLSHLRSSTPLRPTTLQKYKGLSYLDDFLALLATPHPRLALALLLLLLFRTVLF</sequence>
<name>A0A0R3U485_MESCO</name>
<dbReference type="Gene3D" id="6.10.140.2130">
    <property type="match status" value="1"/>
</dbReference>